<dbReference type="PROSITE" id="PS00041">
    <property type="entry name" value="HTH_ARAC_FAMILY_1"/>
    <property type="match status" value="1"/>
</dbReference>
<keyword evidence="2" id="KW-0238">DNA-binding</keyword>
<dbReference type="InterPro" id="IPR053142">
    <property type="entry name" value="PchR_regulatory_protein"/>
</dbReference>
<dbReference type="PRINTS" id="PR00032">
    <property type="entry name" value="HTHARAC"/>
</dbReference>
<proteinExistence type="predicted"/>
<evidence type="ECO:0000256" key="1">
    <source>
        <dbReference type="ARBA" id="ARBA00023015"/>
    </source>
</evidence>
<evidence type="ECO:0000313" key="5">
    <source>
        <dbReference type="EMBL" id="RWU05544.1"/>
    </source>
</evidence>
<dbReference type="Gene3D" id="1.10.10.60">
    <property type="entry name" value="Homeodomain-like"/>
    <property type="match status" value="1"/>
</dbReference>
<dbReference type="PANTHER" id="PTHR47893:SF1">
    <property type="entry name" value="REGULATORY PROTEIN PCHR"/>
    <property type="match status" value="1"/>
</dbReference>
<protein>
    <submittedName>
        <fullName evidence="5">AraC family transcriptional regulator</fullName>
    </submittedName>
</protein>
<keyword evidence="6" id="KW-1185">Reference proteome</keyword>
<name>A0A443YP38_9SPHI</name>
<feature type="domain" description="HTH araC/xylS-type" evidence="4">
    <location>
        <begin position="212"/>
        <end position="310"/>
    </location>
</feature>
<dbReference type="Pfam" id="PF12833">
    <property type="entry name" value="HTH_18"/>
    <property type="match status" value="1"/>
</dbReference>
<dbReference type="InterPro" id="IPR018062">
    <property type="entry name" value="HTH_AraC-typ_CS"/>
</dbReference>
<comment type="caution">
    <text evidence="5">The sequence shown here is derived from an EMBL/GenBank/DDBJ whole genome shotgun (WGS) entry which is preliminary data.</text>
</comment>
<evidence type="ECO:0000256" key="2">
    <source>
        <dbReference type="ARBA" id="ARBA00023125"/>
    </source>
</evidence>
<dbReference type="Proteomes" id="UP000284120">
    <property type="component" value="Unassembled WGS sequence"/>
</dbReference>
<dbReference type="SUPFAM" id="SSF46689">
    <property type="entry name" value="Homeodomain-like"/>
    <property type="match status" value="1"/>
</dbReference>
<dbReference type="GO" id="GO:0003700">
    <property type="term" value="F:DNA-binding transcription factor activity"/>
    <property type="evidence" value="ECO:0007669"/>
    <property type="project" value="InterPro"/>
</dbReference>
<dbReference type="PANTHER" id="PTHR47893">
    <property type="entry name" value="REGULATORY PROTEIN PCHR"/>
    <property type="match status" value="1"/>
</dbReference>
<keyword evidence="3" id="KW-0804">Transcription</keyword>
<dbReference type="SMART" id="SM00342">
    <property type="entry name" value="HTH_ARAC"/>
    <property type="match status" value="1"/>
</dbReference>
<dbReference type="PROSITE" id="PS01124">
    <property type="entry name" value="HTH_ARAC_FAMILY_2"/>
    <property type="match status" value="1"/>
</dbReference>
<accession>A0A443YP38</accession>
<dbReference type="GO" id="GO:0043565">
    <property type="term" value="F:sequence-specific DNA binding"/>
    <property type="evidence" value="ECO:0007669"/>
    <property type="project" value="InterPro"/>
</dbReference>
<dbReference type="AlphaFoldDB" id="A0A443YP38"/>
<sequence length="332" mass="37781">MTSYENLATQKEKAIALHLNLSIFPNSMDAPLLSKHLTFSKFLFRKLLAEEVGTNPICISSDQNILLIQYCLYGSCSIKNAASQKTDTFKQAEYNIILLPKGETTLITPKGNCDLVHIYLSEAFFYRYVPQHYSTPLHNLKGIGKLFPKNLYLSPKLKNILNEINLCDFGDHLKNLYTKAKIIELLSLQLVQHEEEKLIPATLKPLEVQKMIVVKEIIENNLADSHTIASLARSAGTNEQYLKKHFKLLFGSTVFGHMISCKMEKAKEMLLTGQYRITEIAEMVGYKHATHFTNAFKKFFGCLPQSFKTKVFFGGYFSFSLELEALEVLMMI</sequence>
<evidence type="ECO:0000256" key="3">
    <source>
        <dbReference type="ARBA" id="ARBA00023163"/>
    </source>
</evidence>
<evidence type="ECO:0000259" key="4">
    <source>
        <dbReference type="PROSITE" id="PS01124"/>
    </source>
</evidence>
<reference evidence="5 6" key="1">
    <citation type="submission" date="2018-06" db="EMBL/GenBank/DDBJ databases">
        <title>Pedobacter endophyticus sp. nov., an endophytic bacterium isolated from a leaf of Triticum aestivum.</title>
        <authorList>
            <person name="Zhang L."/>
        </authorList>
    </citation>
    <scope>NUCLEOTIDE SEQUENCE [LARGE SCALE GENOMIC DNA]</scope>
    <source>
        <strain evidence="5 6">CM134L-2</strain>
    </source>
</reference>
<gene>
    <name evidence="5" type="ORF">DPV69_15460</name>
</gene>
<keyword evidence="1" id="KW-0805">Transcription regulation</keyword>
<dbReference type="RefSeq" id="WP_113648307.1">
    <property type="nucleotide sequence ID" value="NZ_QMHN01000005.1"/>
</dbReference>
<dbReference type="InterPro" id="IPR020449">
    <property type="entry name" value="Tscrpt_reg_AraC-type_HTH"/>
</dbReference>
<dbReference type="InterPro" id="IPR018060">
    <property type="entry name" value="HTH_AraC"/>
</dbReference>
<dbReference type="OrthoDB" id="799767at2"/>
<dbReference type="InterPro" id="IPR009057">
    <property type="entry name" value="Homeodomain-like_sf"/>
</dbReference>
<dbReference type="EMBL" id="SAYW01000005">
    <property type="protein sequence ID" value="RWU05544.1"/>
    <property type="molecule type" value="Genomic_DNA"/>
</dbReference>
<evidence type="ECO:0000313" key="6">
    <source>
        <dbReference type="Proteomes" id="UP000284120"/>
    </source>
</evidence>
<organism evidence="5 6">
    <name type="scientific">Pedobacter chitinilyticus</name>
    <dbReference type="NCBI Taxonomy" id="2233776"/>
    <lineage>
        <taxon>Bacteria</taxon>
        <taxon>Pseudomonadati</taxon>
        <taxon>Bacteroidota</taxon>
        <taxon>Sphingobacteriia</taxon>
        <taxon>Sphingobacteriales</taxon>
        <taxon>Sphingobacteriaceae</taxon>
        <taxon>Pedobacter</taxon>
    </lineage>
</organism>